<dbReference type="PROSITE" id="PS50928">
    <property type="entry name" value="ABC_TM1"/>
    <property type="match status" value="1"/>
</dbReference>
<dbReference type="InterPro" id="IPR005116">
    <property type="entry name" value="Transp-assoc_OB_typ1"/>
</dbReference>
<keyword evidence="5 13" id="KW-0812">Transmembrane</keyword>
<dbReference type="Pfam" id="PF03459">
    <property type="entry name" value="TOBE"/>
    <property type="match status" value="1"/>
</dbReference>
<dbReference type="Pfam" id="PF00528">
    <property type="entry name" value="BPD_transp_1"/>
    <property type="match status" value="1"/>
</dbReference>
<dbReference type="PROSITE" id="PS51866">
    <property type="entry name" value="MOP"/>
    <property type="match status" value="1"/>
</dbReference>
<dbReference type="InterPro" id="IPR027417">
    <property type="entry name" value="P-loop_NTPase"/>
</dbReference>
<dbReference type="InterPro" id="IPR000515">
    <property type="entry name" value="MetI-like"/>
</dbReference>
<gene>
    <name evidence="17" type="ORF">HMPREF9997_00383</name>
</gene>
<evidence type="ECO:0000256" key="2">
    <source>
        <dbReference type="ARBA" id="ARBA00011779"/>
    </source>
</evidence>
<dbReference type="PATRIC" id="fig|1035195.3.peg.351"/>
<feature type="domain" description="ABC transporter" evidence="14">
    <location>
        <begin position="283"/>
        <end position="500"/>
    </location>
</feature>
<feature type="transmembrane region" description="Helical" evidence="13">
    <location>
        <begin position="102"/>
        <end position="124"/>
    </location>
</feature>
<dbReference type="InterPro" id="IPR035906">
    <property type="entry name" value="MetI-like_sf"/>
</dbReference>
<dbReference type="SUPFAM" id="SSF161098">
    <property type="entry name" value="MetI-like"/>
    <property type="match status" value="1"/>
</dbReference>
<dbReference type="GO" id="GO:0016887">
    <property type="term" value="F:ATP hydrolysis activity"/>
    <property type="evidence" value="ECO:0007669"/>
    <property type="project" value="InterPro"/>
</dbReference>
<dbReference type="eggNOG" id="COG3842">
    <property type="taxonomic scope" value="Bacteria"/>
</dbReference>
<evidence type="ECO:0000313" key="17">
    <source>
        <dbReference type="EMBL" id="EKX92098.1"/>
    </source>
</evidence>
<evidence type="ECO:0000256" key="6">
    <source>
        <dbReference type="ARBA" id="ARBA00022741"/>
    </source>
</evidence>
<comment type="subcellular location">
    <subcellularLocation>
        <location evidence="13">Cell membrane</location>
        <topology evidence="13">Multi-pass membrane protein</topology>
    </subcellularLocation>
    <subcellularLocation>
        <location evidence="1">Membrane</location>
        <topology evidence="1">Multi-pass membrane protein</topology>
    </subcellularLocation>
</comment>
<keyword evidence="4 12" id="KW-0500">Molybdenum</keyword>
<evidence type="ECO:0000256" key="12">
    <source>
        <dbReference type="PROSITE-ProRule" id="PRU01213"/>
    </source>
</evidence>
<dbReference type="AlphaFoldDB" id="L1MLE6"/>
<evidence type="ECO:0000313" key="18">
    <source>
        <dbReference type="Proteomes" id="UP000010445"/>
    </source>
</evidence>
<dbReference type="GO" id="GO:0005886">
    <property type="term" value="C:plasma membrane"/>
    <property type="evidence" value="ECO:0007669"/>
    <property type="project" value="UniProtKB-SubCell"/>
</dbReference>
<dbReference type="SUPFAM" id="SSF50331">
    <property type="entry name" value="MOP-like"/>
    <property type="match status" value="1"/>
</dbReference>
<dbReference type="Gene3D" id="3.40.50.300">
    <property type="entry name" value="P-loop containing nucleotide triphosphate hydrolases"/>
    <property type="match status" value="1"/>
</dbReference>
<dbReference type="InterPro" id="IPR003439">
    <property type="entry name" value="ABC_transporter-like_ATP-bd"/>
</dbReference>
<dbReference type="SUPFAM" id="SSF52540">
    <property type="entry name" value="P-loop containing nucleoside triphosphate hydrolases"/>
    <property type="match status" value="1"/>
</dbReference>
<evidence type="ECO:0000259" key="14">
    <source>
        <dbReference type="PROSITE" id="PS50893"/>
    </source>
</evidence>
<keyword evidence="18" id="KW-1185">Reference proteome</keyword>
<keyword evidence="6" id="KW-0547">Nucleotide-binding</keyword>
<evidence type="ECO:0000256" key="13">
    <source>
        <dbReference type="RuleBase" id="RU363032"/>
    </source>
</evidence>
<dbReference type="CDD" id="cd06261">
    <property type="entry name" value="TM_PBP2"/>
    <property type="match status" value="1"/>
</dbReference>
<evidence type="ECO:0000256" key="5">
    <source>
        <dbReference type="ARBA" id="ARBA00022692"/>
    </source>
</evidence>
<evidence type="ECO:0000259" key="15">
    <source>
        <dbReference type="PROSITE" id="PS50928"/>
    </source>
</evidence>
<accession>L1MLE6</accession>
<dbReference type="InterPro" id="IPR008995">
    <property type="entry name" value="Mo/tungstate-bd_C_term_dom"/>
</dbReference>
<dbReference type="PROSITE" id="PS50893">
    <property type="entry name" value="ABC_TRANSPORTER_2"/>
    <property type="match status" value="1"/>
</dbReference>
<dbReference type="GO" id="GO:0015419">
    <property type="term" value="F:ABC-type sulfate transporter activity"/>
    <property type="evidence" value="ECO:0007669"/>
    <property type="project" value="InterPro"/>
</dbReference>
<organism evidence="17 18">
    <name type="scientific">Corynebacterium durum F0235</name>
    <dbReference type="NCBI Taxonomy" id="1035195"/>
    <lineage>
        <taxon>Bacteria</taxon>
        <taxon>Bacillati</taxon>
        <taxon>Actinomycetota</taxon>
        <taxon>Actinomycetes</taxon>
        <taxon>Mycobacteriales</taxon>
        <taxon>Corynebacteriaceae</taxon>
        <taxon>Corynebacterium</taxon>
    </lineage>
</organism>
<dbReference type="Gene3D" id="2.40.50.100">
    <property type="match status" value="1"/>
</dbReference>
<dbReference type="InterPro" id="IPR005667">
    <property type="entry name" value="Sulph_transpt2"/>
</dbReference>
<keyword evidence="8 13" id="KW-1133">Transmembrane helix</keyword>
<dbReference type="InterPro" id="IPR004606">
    <property type="entry name" value="Mop_domain"/>
</dbReference>
<evidence type="ECO:0000256" key="1">
    <source>
        <dbReference type="ARBA" id="ARBA00004141"/>
    </source>
</evidence>
<dbReference type="SMART" id="SM00382">
    <property type="entry name" value="AAA"/>
    <property type="match status" value="1"/>
</dbReference>
<keyword evidence="7 17" id="KW-0067">ATP-binding</keyword>
<dbReference type="GO" id="GO:0005524">
    <property type="term" value="F:ATP binding"/>
    <property type="evidence" value="ECO:0007669"/>
    <property type="project" value="UniProtKB-KW"/>
</dbReference>
<feature type="transmembrane region" description="Helical" evidence="13">
    <location>
        <begin position="248"/>
        <end position="272"/>
    </location>
</feature>
<evidence type="ECO:0000259" key="16">
    <source>
        <dbReference type="PROSITE" id="PS51866"/>
    </source>
</evidence>
<proteinExistence type="inferred from homology"/>
<keyword evidence="9" id="KW-0764">Sulfate transport</keyword>
<evidence type="ECO:0000256" key="9">
    <source>
        <dbReference type="ARBA" id="ARBA00023032"/>
    </source>
</evidence>
<dbReference type="PANTHER" id="PTHR30406">
    <property type="entry name" value="SULFATE TRANSPORT SYSTEM PERMEASE PROTEIN"/>
    <property type="match status" value="1"/>
</dbReference>
<comment type="caution">
    <text evidence="17">The sequence shown here is derived from an EMBL/GenBank/DDBJ whole genome shotgun (WGS) entry which is preliminary data.</text>
</comment>
<feature type="transmembrane region" description="Helical" evidence="13">
    <location>
        <begin position="21"/>
        <end position="47"/>
    </location>
</feature>
<dbReference type="PANTHER" id="PTHR30406:SF8">
    <property type="entry name" value="SULFATE TRANSPORT SYSTEM PERMEASE PROTEIN CYST"/>
    <property type="match status" value="1"/>
</dbReference>
<dbReference type="EMBL" id="AMEM01000007">
    <property type="protein sequence ID" value="EKX92098.1"/>
    <property type="molecule type" value="Genomic_DNA"/>
</dbReference>
<comment type="function">
    <text evidence="11">Part of the ABC transporter complex CysAWTP (TC 3.A.1.6.1) involved in sulfate/thiosulfate import. Probably responsible for the translocation of the substrate across the membrane.</text>
</comment>
<dbReference type="STRING" id="1035195.HMPREF9997_00383"/>
<evidence type="ECO:0000256" key="4">
    <source>
        <dbReference type="ARBA" id="ARBA00022505"/>
    </source>
</evidence>
<dbReference type="RefSeq" id="WP_006062077.1">
    <property type="nucleotide sequence ID" value="NZ_KB290822.1"/>
</dbReference>
<evidence type="ECO:0000256" key="3">
    <source>
        <dbReference type="ARBA" id="ARBA00022448"/>
    </source>
</evidence>
<evidence type="ECO:0000256" key="11">
    <source>
        <dbReference type="ARBA" id="ARBA00025323"/>
    </source>
</evidence>
<sequence>MPELSGNSNTTVTLRPVSQRVPVVFAFVAIGALLLVVGPLVALGLRIPWSTVWSIAREADTITMVKVTLTSAAWAAAITTVLGVALAVWLSGMQRGAGVVRLLVFLPLAMPPVVGGLALTAALGRRGITAPLLNALGLQFAFAFPGVVLAHVFVGLPFVVASVDSALRQIDREVMASAAGVGMSPWAITWKILLPALSPSIAAGASLAFARSLGEFGTTLTFAGSLPGVTRTMPVGIYVEREVNQQRAYVLAAILIMLAVLSLIAAALPTFMARQPRQCPRAIGTLDVDRFRELTSPTSGGVDVTVRYGSVDTRFPANKLTAIIGPNGSGKTTLTRLLTGRLRGATVTPKRGIVLLTQAPGLPPTATVSQAVTMSTRSATLTAQLLDAAGLTELANVPIPALSGGQAAQVALVRALGARPAVLVLDEPLAAVDVESTFRWRQLLHATAGDRTTIMVTHDPIDLSGMADHVVVMENGVVVADDAAEEIVQHPPTAFVSTLLSVNRIVGDVSAVENNVVTVQSGDITIVGILFSDVAPQVGDTTTVTFLPNAVTLRTVSAEADEHNESARNVWKGTVTSIDAVNHGIGAASHVVVTVSIGQVYVMASITANSALTLGLEVGMTVECVIKALNINVHNVHAQKKS</sequence>
<dbReference type="Proteomes" id="UP000010445">
    <property type="component" value="Unassembled WGS sequence"/>
</dbReference>
<name>L1MLE6_9CORY</name>
<evidence type="ECO:0000256" key="8">
    <source>
        <dbReference type="ARBA" id="ARBA00022989"/>
    </source>
</evidence>
<dbReference type="HOGENOM" id="CLU_016047_17_0_11"/>
<dbReference type="OrthoDB" id="9774448at2"/>
<dbReference type="Gene3D" id="1.10.3720.10">
    <property type="entry name" value="MetI-like"/>
    <property type="match status" value="1"/>
</dbReference>
<evidence type="ECO:0000256" key="7">
    <source>
        <dbReference type="ARBA" id="ARBA00022840"/>
    </source>
</evidence>
<feature type="transmembrane region" description="Helical" evidence="13">
    <location>
        <begin position="136"/>
        <end position="160"/>
    </location>
</feature>
<feature type="domain" description="Mop" evidence="16">
    <location>
        <begin position="564"/>
        <end position="635"/>
    </location>
</feature>
<feature type="transmembrane region" description="Helical" evidence="13">
    <location>
        <begin position="67"/>
        <end position="90"/>
    </location>
</feature>
<reference evidence="17 18" key="1">
    <citation type="submission" date="2012-05" db="EMBL/GenBank/DDBJ databases">
        <authorList>
            <person name="Weinstock G."/>
            <person name="Sodergren E."/>
            <person name="Lobos E.A."/>
            <person name="Fulton L."/>
            <person name="Fulton R."/>
            <person name="Courtney L."/>
            <person name="Fronick C."/>
            <person name="O'Laughlin M."/>
            <person name="Godfrey J."/>
            <person name="Wilson R.M."/>
            <person name="Miner T."/>
            <person name="Farmer C."/>
            <person name="Delehaunty K."/>
            <person name="Cordes M."/>
            <person name="Minx P."/>
            <person name="Tomlinson C."/>
            <person name="Chen J."/>
            <person name="Wollam A."/>
            <person name="Pepin K.H."/>
            <person name="Bhonagiri V."/>
            <person name="Zhang X."/>
            <person name="Suruliraj S."/>
            <person name="Warren W."/>
            <person name="Mitreva M."/>
            <person name="Mardis E.R."/>
            <person name="Wilson R.K."/>
        </authorList>
    </citation>
    <scope>NUCLEOTIDE SEQUENCE [LARGE SCALE GENOMIC DNA]</scope>
    <source>
        <strain evidence="17 18">F0235</strain>
    </source>
</reference>
<keyword evidence="10 13" id="KW-0472">Membrane</keyword>
<comment type="subunit">
    <text evidence="2">The complex is composed of two ATP-binding proteins (CysA), two transmembrane proteins (CysT and CysW) and a solute-binding protein (CysP).</text>
</comment>
<dbReference type="GO" id="GO:0015689">
    <property type="term" value="P:molybdate ion transport"/>
    <property type="evidence" value="ECO:0007669"/>
    <property type="project" value="InterPro"/>
</dbReference>
<evidence type="ECO:0000256" key="10">
    <source>
        <dbReference type="ARBA" id="ARBA00023136"/>
    </source>
</evidence>
<dbReference type="InterPro" id="IPR003593">
    <property type="entry name" value="AAA+_ATPase"/>
</dbReference>
<feature type="domain" description="ABC transmembrane type-1" evidence="15">
    <location>
        <begin position="65"/>
        <end position="269"/>
    </location>
</feature>
<protein>
    <submittedName>
        <fullName evidence="17">ABC transporter, ATP-binding protein</fullName>
    </submittedName>
</protein>
<keyword evidence="3 13" id="KW-0813">Transport</keyword>
<dbReference type="eggNOG" id="COG4149">
    <property type="taxonomic scope" value="Bacteria"/>
</dbReference>
<dbReference type="Pfam" id="PF00005">
    <property type="entry name" value="ABC_tran"/>
    <property type="match status" value="1"/>
</dbReference>
<comment type="similarity">
    <text evidence="13">Belongs to the binding-protein-dependent transport system permease family.</text>
</comment>